<keyword evidence="2" id="KW-1185">Reference proteome</keyword>
<sequence length="245" mass="28255">MKKYALLLFFILLFSCRQKKDSLLTAQQIVDKSIEVCGGDLYKTSNISFDFRDITYTLDVTKGQRILKRVITADSSVVVDVRHPHKFERYINDSLVVLHDTLANKYANSVNSVHYFAYLPFGLNDAAVNKELLEKVAIEGQDYYKVKVTFDQKGGGKDFDDIYVYWFNADTFKPDFLAYEFHVDGGGMRFREAYNERSIGGIRFVDYNNYEPEDPLHSIYDIDSLLMAGKLKLLSKIELKNITLE</sequence>
<organism evidence="1 2">
    <name type="scientific">Meishania litoralis</name>
    <dbReference type="NCBI Taxonomy" id="3434685"/>
    <lineage>
        <taxon>Bacteria</taxon>
        <taxon>Pseudomonadati</taxon>
        <taxon>Bacteroidota</taxon>
        <taxon>Flavobacteriia</taxon>
        <taxon>Flavobacteriales</taxon>
        <taxon>Flavobacteriaceae</taxon>
        <taxon>Meishania</taxon>
    </lineage>
</organism>
<reference evidence="1" key="1">
    <citation type="submission" date="2024-09" db="EMBL/GenBank/DDBJ databases">
        <authorList>
            <person name="Liu J."/>
        </authorList>
    </citation>
    <scope>NUCLEOTIDE SEQUENCE</scope>
    <source>
        <strain evidence="1">NBU2967</strain>
    </source>
</reference>
<name>A0ACC7LKU2_9FLAO</name>
<comment type="caution">
    <text evidence="1">The sequence shown here is derived from an EMBL/GenBank/DDBJ whole genome shotgun (WGS) entry which is preliminary data.</text>
</comment>
<gene>
    <name evidence="1" type="ORF">ACEZ3G_11830</name>
</gene>
<evidence type="ECO:0000313" key="2">
    <source>
        <dbReference type="Proteomes" id="UP001595191"/>
    </source>
</evidence>
<dbReference type="Proteomes" id="UP001595191">
    <property type="component" value="Unassembled WGS sequence"/>
</dbReference>
<evidence type="ECO:0000313" key="1">
    <source>
        <dbReference type="EMBL" id="MFH6604170.1"/>
    </source>
</evidence>
<protein>
    <submittedName>
        <fullName evidence="1">DUF6503 family protein</fullName>
    </submittedName>
</protein>
<proteinExistence type="predicted"/>
<accession>A0ACC7LKU2</accession>
<dbReference type="EMBL" id="JBHFPV010000002">
    <property type="protein sequence ID" value="MFH6604170.1"/>
    <property type="molecule type" value="Genomic_DNA"/>
</dbReference>